<feature type="compositionally biased region" description="Pro residues" evidence="1">
    <location>
        <begin position="93"/>
        <end position="102"/>
    </location>
</feature>
<evidence type="ECO:0000259" key="2">
    <source>
        <dbReference type="Pfam" id="PF18716"/>
    </source>
</evidence>
<evidence type="ECO:0000313" key="3">
    <source>
        <dbReference type="EMBL" id="CAK0840035.1"/>
    </source>
</evidence>
<feature type="compositionally biased region" description="Gly residues" evidence="1">
    <location>
        <begin position="7"/>
        <end position="23"/>
    </location>
</feature>
<dbReference type="PANTHER" id="PTHR16036">
    <property type="entry name" value="ANKYRIN REPEAT AND ZINC FINGER DOMAIN-CONTAINING PROTEIN 1"/>
    <property type="match status" value="1"/>
</dbReference>
<keyword evidence="4" id="KW-1185">Reference proteome</keyword>
<feature type="region of interest" description="Disordered" evidence="1">
    <location>
        <begin position="1"/>
        <end position="25"/>
    </location>
</feature>
<gene>
    <name evidence="3" type="ORF">PCOR1329_LOCUS35570</name>
</gene>
<feature type="compositionally biased region" description="Basic and acidic residues" evidence="1">
    <location>
        <begin position="301"/>
        <end position="310"/>
    </location>
</feature>
<dbReference type="InterPro" id="IPR047139">
    <property type="entry name" value="ANKZ1/VMS1"/>
</dbReference>
<feature type="compositionally biased region" description="Low complexity" evidence="1">
    <location>
        <begin position="118"/>
        <end position="133"/>
    </location>
</feature>
<dbReference type="PANTHER" id="PTHR16036:SF2">
    <property type="entry name" value="TRNA ENDONUCLEASE ANKZF1"/>
    <property type="match status" value="1"/>
</dbReference>
<feature type="domain" description="Vms1-associating treble clef" evidence="2">
    <location>
        <begin position="351"/>
        <end position="387"/>
    </location>
</feature>
<feature type="compositionally biased region" description="Basic and acidic residues" evidence="1">
    <location>
        <begin position="326"/>
        <end position="340"/>
    </location>
</feature>
<comment type="caution">
    <text evidence="3">The sequence shown here is derived from an EMBL/GenBank/DDBJ whole genome shotgun (WGS) entry which is preliminary data.</text>
</comment>
<feature type="region of interest" description="Disordered" evidence="1">
    <location>
        <begin position="67"/>
        <end position="135"/>
    </location>
</feature>
<organism evidence="3 4">
    <name type="scientific">Prorocentrum cordatum</name>
    <dbReference type="NCBI Taxonomy" id="2364126"/>
    <lineage>
        <taxon>Eukaryota</taxon>
        <taxon>Sar</taxon>
        <taxon>Alveolata</taxon>
        <taxon>Dinophyceae</taxon>
        <taxon>Prorocentrales</taxon>
        <taxon>Prorocentraceae</taxon>
        <taxon>Prorocentrum</taxon>
    </lineage>
</organism>
<evidence type="ECO:0000313" key="4">
    <source>
        <dbReference type="Proteomes" id="UP001189429"/>
    </source>
</evidence>
<dbReference type="Proteomes" id="UP001189429">
    <property type="component" value="Unassembled WGS sequence"/>
</dbReference>
<dbReference type="InterPro" id="IPR041540">
    <property type="entry name" value="VATC"/>
</dbReference>
<feature type="compositionally biased region" description="Basic residues" evidence="1">
    <location>
        <begin position="311"/>
        <end position="325"/>
    </location>
</feature>
<name>A0ABN9T4S2_9DINO</name>
<protein>
    <recommendedName>
        <fullName evidence="2">Vms1-associating treble clef domain-containing protein</fullName>
    </recommendedName>
</protein>
<evidence type="ECO:0000256" key="1">
    <source>
        <dbReference type="SAM" id="MobiDB-lite"/>
    </source>
</evidence>
<sequence>MAEGRGGRGGGRSGRGAGRGGDGASAAGLPIFCRARYFVRGAGVYSVPLWDLTSRWMPDELKQYAREAPARGRQAVPTARLPPRRRHAAAAARPPPPRPGPPRTAGRLTTDRRRTRRSPAAAADGGEGSASDSEQSEIAWEGLLGSESRVWSRAGVQGALVLMRQALHAWSGRRSSRAEPEALEAAVADGPSAESYGLGVCSCLFAPEAIVDGADAPLDRRLVEGRAGGRALPGLGPAQERITEELEGGADPAARDSKGRVPYFLCPTQKARDAFRRWRGENEDEWDWSAAQVPEALTDEVEQRKKDKDKEKKKKLKEKQKLAKAKAREEDEERARREEEEARALAAAQAKCESCAKPIVSKPFARLDYLYCSAECVSAHRRELQAQAAMKRFGGGS</sequence>
<accession>A0ABN9T4S2</accession>
<proteinExistence type="predicted"/>
<dbReference type="EMBL" id="CAUYUJ010014344">
    <property type="protein sequence ID" value="CAK0840035.1"/>
    <property type="molecule type" value="Genomic_DNA"/>
</dbReference>
<reference evidence="3" key="1">
    <citation type="submission" date="2023-10" db="EMBL/GenBank/DDBJ databases">
        <authorList>
            <person name="Chen Y."/>
            <person name="Shah S."/>
            <person name="Dougan E. K."/>
            <person name="Thang M."/>
            <person name="Chan C."/>
        </authorList>
    </citation>
    <scope>NUCLEOTIDE SEQUENCE [LARGE SCALE GENOMIC DNA]</scope>
</reference>
<dbReference type="Pfam" id="PF18716">
    <property type="entry name" value="VATC"/>
    <property type="match status" value="1"/>
</dbReference>
<feature type="region of interest" description="Disordered" evidence="1">
    <location>
        <begin position="297"/>
        <end position="340"/>
    </location>
</feature>